<dbReference type="Proteomes" id="UP000429607">
    <property type="component" value="Unassembled WGS sequence"/>
</dbReference>
<keyword evidence="1" id="KW-0175">Coiled coil</keyword>
<dbReference type="InterPro" id="IPR056924">
    <property type="entry name" value="SH3_Tf2-1"/>
</dbReference>
<proteinExistence type="predicted"/>
<keyword evidence="7" id="KW-1185">Reference proteome</keyword>
<dbReference type="Pfam" id="PF24626">
    <property type="entry name" value="SH3_Tf2-1"/>
    <property type="match status" value="1"/>
</dbReference>
<feature type="compositionally biased region" description="Polar residues" evidence="2">
    <location>
        <begin position="162"/>
        <end position="177"/>
    </location>
</feature>
<feature type="coiled-coil region" evidence="1">
    <location>
        <begin position="1"/>
        <end position="28"/>
    </location>
</feature>
<dbReference type="Proteomes" id="UP000434957">
    <property type="component" value="Unassembled WGS sequence"/>
</dbReference>
<evidence type="ECO:0000259" key="3">
    <source>
        <dbReference type="Pfam" id="PF24626"/>
    </source>
</evidence>
<comment type="caution">
    <text evidence="4">The sequence shown here is derived from an EMBL/GenBank/DDBJ whole genome shotgun (WGS) entry which is preliminary data.</text>
</comment>
<evidence type="ECO:0000256" key="2">
    <source>
        <dbReference type="SAM" id="MobiDB-lite"/>
    </source>
</evidence>
<evidence type="ECO:0000313" key="7">
    <source>
        <dbReference type="Proteomes" id="UP000434957"/>
    </source>
</evidence>
<evidence type="ECO:0000313" key="4">
    <source>
        <dbReference type="EMBL" id="KAE9022204.1"/>
    </source>
</evidence>
<accession>A0A6A3M1A2</accession>
<sequence>MVALRARVQDAEARLERLQNVRRDLDFLRGVSDLTGAPETLPRRFHRQEFFVVDRVVLFRCLQLARLEIHYPLSAFGIHLQQGTANGTVGCIAYHAERPLLISAVGSTKLRPRFVGPFTVIGGHGHAYTLDLPSSMATYPTFYVGLLKPNRPAGAVEPEEPTGSQNIVGMRSPSSEQALPREVGQEQEPEKEHQPLSGVPLGPPSYPHGRTGSESSRGAAPDYDAPTRRSPRLANIGSVSGQPPRQDCLSRKILSI</sequence>
<evidence type="ECO:0000313" key="6">
    <source>
        <dbReference type="Proteomes" id="UP000429607"/>
    </source>
</evidence>
<dbReference type="EMBL" id="QXFT01000525">
    <property type="protein sequence ID" value="KAE9341585.1"/>
    <property type="molecule type" value="Genomic_DNA"/>
</dbReference>
<evidence type="ECO:0000256" key="1">
    <source>
        <dbReference type="SAM" id="Coils"/>
    </source>
</evidence>
<gene>
    <name evidence="4" type="ORF">PR001_g13200</name>
    <name evidence="5" type="ORF">PR003_g9903</name>
</gene>
<name>A0A6A3M1A2_9STRA</name>
<dbReference type="EMBL" id="QXFV01000890">
    <property type="protein sequence ID" value="KAE9022204.1"/>
    <property type="molecule type" value="Genomic_DNA"/>
</dbReference>
<dbReference type="AlphaFoldDB" id="A0A6A3M1A2"/>
<organism evidence="4 6">
    <name type="scientific">Phytophthora rubi</name>
    <dbReference type="NCBI Taxonomy" id="129364"/>
    <lineage>
        <taxon>Eukaryota</taxon>
        <taxon>Sar</taxon>
        <taxon>Stramenopiles</taxon>
        <taxon>Oomycota</taxon>
        <taxon>Peronosporomycetes</taxon>
        <taxon>Peronosporales</taxon>
        <taxon>Peronosporaceae</taxon>
        <taxon>Phytophthora</taxon>
    </lineage>
</organism>
<reference evidence="4 6" key="1">
    <citation type="submission" date="2018-09" db="EMBL/GenBank/DDBJ databases">
        <title>Genomic investigation of the strawberry pathogen Phytophthora fragariae indicates pathogenicity is determined by transcriptional variation in three key races.</title>
        <authorList>
            <person name="Adams T.M."/>
            <person name="Armitage A.D."/>
            <person name="Sobczyk M.K."/>
            <person name="Bates H.J."/>
            <person name="Dunwell J.M."/>
            <person name="Nellist C.F."/>
            <person name="Harrison R.J."/>
        </authorList>
    </citation>
    <scope>NUCLEOTIDE SEQUENCE [LARGE SCALE GENOMIC DNA]</scope>
    <source>
        <strain evidence="4 6">SCRP249</strain>
        <strain evidence="5 7">SCRP333</strain>
    </source>
</reference>
<feature type="region of interest" description="Disordered" evidence="2">
    <location>
        <begin position="153"/>
        <end position="256"/>
    </location>
</feature>
<protein>
    <recommendedName>
        <fullName evidence="3">Tf2-1-like SH3-like domain-containing protein</fullName>
    </recommendedName>
</protein>
<evidence type="ECO:0000313" key="5">
    <source>
        <dbReference type="EMBL" id="KAE9341585.1"/>
    </source>
</evidence>
<feature type="domain" description="Tf2-1-like SH3-like" evidence="3">
    <location>
        <begin position="107"/>
        <end position="149"/>
    </location>
</feature>